<dbReference type="AlphaFoldDB" id="A0AAP2CFU8"/>
<dbReference type="RefSeq" id="WP_213944728.1">
    <property type="nucleotide sequence ID" value="NZ_JAHCMY010000003.1"/>
</dbReference>
<reference evidence="1 2" key="1">
    <citation type="submission" date="2021-05" db="EMBL/GenBank/DDBJ databases">
        <authorList>
            <person name="Zhang Z.D."/>
            <person name="Osman G."/>
        </authorList>
    </citation>
    <scope>NUCLEOTIDE SEQUENCE [LARGE SCALE GENOMIC DNA]</scope>
    <source>
        <strain evidence="1 2">KCTC 32217</strain>
    </source>
</reference>
<dbReference type="Pfam" id="PF08889">
    <property type="entry name" value="WbqC"/>
    <property type="match status" value="1"/>
</dbReference>
<dbReference type="Proteomes" id="UP001319104">
    <property type="component" value="Unassembled WGS sequence"/>
</dbReference>
<sequence>MKIDKGSTVITDLLYLPPIEYFAAIEGKETLMIEGHDNYQKQTYRNRASIRLANKVEHLSVPVKGGKGRPFREIEIDYEQKWVNIHLRGIKSAYGKAAFFEYFFPYYESVFERRPTRLFDLNLELLTLCLKFLQHPVRIVVSTEYQPNVIFQDLRGVIQPKESYEVRGIYRPVPYMQLFGLDFVPNLSVIDLLFCEGPQAGRIISQSKKTIEQSPE</sequence>
<evidence type="ECO:0000313" key="2">
    <source>
        <dbReference type="Proteomes" id="UP001319104"/>
    </source>
</evidence>
<protein>
    <submittedName>
        <fullName evidence="1">WbqC family protein</fullName>
    </submittedName>
</protein>
<accession>A0AAP2CFU8</accession>
<organism evidence="1 2">
    <name type="scientific">Litoribacter ruber</name>
    <dbReference type="NCBI Taxonomy" id="702568"/>
    <lineage>
        <taxon>Bacteria</taxon>
        <taxon>Pseudomonadati</taxon>
        <taxon>Bacteroidota</taxon>
        <taxon>Cytophagia</taxon>
        <taxon>Cytophagales</taxon>
        <taxon>Cyclobacteriaceae</taxon>
        <taxon>Litoribacter</taxon>
    </lineage>
</organism>
<evidence type="ECO:0000313" key="1">
    <source>
        <dbReference type="EMBL" id="MBS9523846.1"/>
    </source>
</evidence>
<name>A0AAP2CFU8_9BACT</name>
<dbReference type="InterPro" id="IPR014985">
    <property type="entry name" value="WbqC"/>
</dbReference>
<keyword evidence="2" id="KW-1185">Reference proteome</keyword>
<proteinExistence type="predicted"/>
<gene>
    <name evidence="1" type="ORF">KI659_07445</name>
</gene>
<dbReference type="EMBL" id="JAHCMY010000003">
    <property type="protein sequence ID" value="MBS9523846.1"/>
    <property type="molecule type" value="Genomic_DNA"/>
</dbReference>
<comment type="caution">
    <text evidence="1">The sequence shown here is derived from an EMBL/GenBank/DDBJ whole genome shotgun (WGS) entry which is preliminary data.</text>
</comment>